<evidence type="ECO:0000259" key="1">
    <source>
        <dbReference type="Pfam" id="PF07969"/>
    </source>
</evidence>
<dbReference type="Gene3D" id="2.30.40.10">
    <property type="entry name" value="Urease, subunit C, domain 1"/>
    <property type="match status" value="1"/>
</dbReference>
<sequence>MAFGIKADLILINGRIWRGREEGISEALAVWQGKILATGSDTDILGLKGPRTEVIDLEGRFATPGLIDNHLHLIATGMAMGWVDATPASAPTLAALMGRISDRAATTPKGGWVRARGYDQVKLDTGRHPTRDDLDRVAPDHPVLLTRACGHVSIANSRALELAGITEATAVPEGGVIGVTEGRLNGFLAENAQNLVKAAMPPATTEDLIDGIERAGRYLLSFGITSCMDAAVGQVSGFAEIQAYEMAKLSGRLPVRVWLTLLGDPGVSIVEDCWRAGLLSGAGDDMLRVGGVKVFLDGSAGGRTAWMTRPYRGEPDNIGVQMLPDAEVEAVVKACHDRGYQMVCHAIGDGAIEQLITAYEKALAANPDPDRRHRVEHCGFSTPDQNARMKAAGILPAPQMAFIHDFGDSYISVLGEERGRLSYPIGTWMRMGLKPSTGSDSPVCSPDPFPNLHAMLTRQTGKGTVLEASERLSREEALQAYTEYGAYSQKAEGVKGRLVPGQWADIAVFDNDLLAAPPETILSDTSCVLTLLAGRVVHDARWRPAGLNRNDAENGTRGRTKC</sequence>
<dbReference type="InterPro" id="IPR011059">
    <property type="entry name" value="Metal-dep_hydrolase_composite"/>
</dbReference>
<dbReference type="Proteomes" id="UP000004038">
    <property type="component" value="Unassembled WGS sequence"/>
</dbReference>
<gene>
    <name evidence="2" type="ORF">SM0020_00440</name>
</gene>
<dbReference type="RefSeq" id="WP_003525339.1">
    <property type="nucleotide sequence ID" value="NZ_AGVV01000001.1"/>
</dbReference>
<dbReference type="AlphaFoldDB" id="H0FSH7"/>
<evidence type="ECO:0000313" key="3">
    <source>
        <dbReference type="Proteomes" id="UP000004038"/>
    </source>
</evidence>
<dbReference type="Gene3D" id="3.20.20.140">
    <property type="entry name" value="Metal-dependent hydrolases"/>
    <property type="match status" value="1"/>
</dbReference>
<dbReference type="InterPro" id="IPR013108">
    <property type="entry name" value="Amidohydro_3"/>
</dbReference>
<evidence type="ECO:0000313" key="2">
    <source>
        <dbReference type="EMBL" id="EHK79927.1"/>
    </source>
</evidence>
<dbReference type="InterPro" id="IPR032466">
    <property type="entry name" value="Metal_Hydrolase"/>
</dbReference>
<dbReference type="PANTHER" id="PTHR22642:SF2">
    <property type="entry name" value="PROTEIN LONG AFTER FAR-RED 3"/>
    <property type="match status" value="1"/>
</dbReference>
<dbReference type="PATRIC" id="fig|1107881.3.peg.88"/>
<dbReference type="GO" id="GO:0016810">
    <property type="term" value="F:hydrolase activity, acting on carbon-nitrogen (but not peptide) bonds"/>
    <property type="evidence" value="ECO:0007669"/>
    <property type="project" value="InterPro"/>
</dbReference>
<dbReference type="Pfam" id="PF07969">
    <property type="entry name" value="Amidohydro_3"/>
    <property type="match status" value="1"/>
</dbReference>
<dbReference type="Gene3D" id="3.10.310.70">
    <property type="match status" value="1"/>
</dbReference>
<keyword evidence="2" id="KW-0378">Hydrolase</keyword>
<organism evidence="2 3">
    <name type="scientific">Sinorhizobium meliloti CCNWSX0020</name>
    <dbReference type="NCBI Taxonomy" id="1107881"/>
    <lineage>
        <taxon>Bacteria</taxon>
        <taxon>Pseudomonadati</taxon>
        <taxon>Pseudomonadota</taxon>
        <taxon>Alphaproteobacteria</taxon>
        <taxon>Hyphomicrobiales</taxon>
        <taxon>Rhizobiaceae</taxon>
        <taxon>Sinorhizobium/Ensifer group</taxon>
        <taxon>Sinorhizobium</taxon>
    </lineage>
</organism>
<reference evidence="2 3" key="1">
    <citation type="journal article" date="2012" name="J. Bacteriol.">
        <title>Draft Genome Sequence of Sinorhizobium meliloti CCNWSX0020, a Nitrogen-Fixing Symbiont with Copper Tolerance Capability Isolated from Lead-Zinc Mine Tailings.</title>
        <authorList>
            <person name="Li Z."/>
            <person name="Ma Z."/>
            <person name="Hao X."/>
            <person name="Wei G."/>
        </authorList>
    </citation>
    <scope>NUCLEOTIDE SEQUENCE [LARGE SCALE GENOMIC DNA]</scope>
    <source>
        <strain evidence="2 3">CCNWSX0020</strain>
    </source>
</reference>
<protein>
    <submittedName>
        <fullName evidence="2">Amidohydrolase 3</fullName>
    </submittedName>
</protein>
<proteinExistence type="predicted"/>
<dbReference type="CDD" id="cd01300">
    <property type="entry name" value="YtcJ_like"/>
    <property type="match status" value="1"/>
</dbReference>
<feature type="domain" description="Amidohydrolase 3" evidence="1">
    <location>
        <begin position="53"/>
        <end position="538"/>
    </location>
</feature>
<name>H0FSH7_RHIML</name>
<dbReference type="PANTHER" id="PTHR22642">
    <property type="entry name" value="IMIDAZOLONEPROPIONASE"/>
    <property type="match status" value="1"/>
</dbReference>
<dbReference type="InterPro" id="IPR033932">
    <property type="entry name" value="YtcJ-like"/>
</dbReference>
<dbReference type="EMBL" id="AGVV01000001">
    <property type="protein sequence ID" value="EHK79927.1"/>
    <property type="molecule type" value="Genomic_DNA"/>
</dbReference>
<dbReference type="SUPFAM" id="SSF51338">
    <property type="entry name" value="Composite domain of metallo-dependent hydrolases"/>
    <property type="match status" value="1"/>
</dbReference>
<dbReference type="SUPFAM" id="SSF51556">
    <property type="entry name" value="Metallo-dependent hydrolases"/>
    <property type="match status" value="1"/>
</dbReference>
<accession>H0FSH7</accession>